<name>A0A8J5G762_ZINOF</name>
<comment type="caution">
    <text evidence="1">The sequence shown here is derived from an EMBL/GenBank/DDBJ whole genome shotgun (WGS) entry which is preliminary data.</text>
</comment>
<protein>
    <submittedName>
        <fullName evidence="1">Uncharacterized protein</fullName>
    </submittedName>
</protein>
<proteinExistence type="predicted"/>
<sequence length="161" mass="17566">MEKAADSGAGGLLEADRTSNRPCQINVGGAQVFIQLITGSYASMLQICHMVTGSRLRPRPVISTFSYFFSCLPPLEHSKGEMPHMEAGIFTFMAKLGSSCFLRHYTSGSLLTPALRASEDIISVVNMVVQGPARLFFIRNSSQEHCHIEPVDVSNATVLPY</sequence>
<dbReference type="Proteomes" id="UP000734854">
    <property type="component" value="Unassembled WGS sequence"/>
</dbReference>
<keyword evidence="2" id="KW-1185">Reference proteome</keyword>
<evidence type="ECO:0000313" key="2">
    <source>
        <dbReference type="Proteomes" id="UP000734854"/>
    </source>
</evidence>
<dbReference type="AlphaFoldDB" id="A0A8J5G762"/>
<gene>
    <name evidence="1" type="ORF">ZIOFF_045052</name>
</gene>
<dbReference type="EMBL" id="JACMSC010000012">
    <property type="protein sequence ID" value="KAG6497164.1"/>
    <property type="molecule type" value="Genomic_DNA"/>
</dbReference>
<reference evidence="1 2" key="1">
    <citation type="submission" date="2020-08" db="EMBL/GenBank/DDBJ databases">
        <title>Plant Genome Project.</title>
        <authorList>
            <person name="Zhang R.-G."/>
        </authorList>
    </citation>
    <scope>NUCLEOTIDE SEQUENCE [LARGE SCALE GENOMIC DNA]</scope>
    <source>
        <tissue evidence="1">Rhizome</tissue>
    </source>
</reference>
<organism evidence="1 2">
    <name type="scientific">Zingiber officinale</name>
    <name type="common">Ginger</name>
    <name type="synonym">Amomum zingiber</name>
    <dbReference type="NCBI Taxonomy" id="94328"/>
    <lineage>
        <taxon>Eukaryota</taxon>
        <taxon>Viridiplantae</taxon>
        <taxon>Streptophyta</taxon>
        <taxon>Embryophyta</taxon>
        <taxon>Tracheophyta</taxon>
        <taxon>Spermatophyta</taxon>
        <taxon>Magnoliopsida</taxon>
        <taxon>Liliopsida</taxon>
        <taxon>Zingiberales</taxon>
        <taxon>Zingiberaceae</taxon>
        <taxon>Zingiber</taxon>
    </lineage>
</organism>
<evidence type="ECO:0000313" key="1">
    <source>
        <dbReference type="EMBL" id="KAG6497164.1"/>
    </source>
</evidence>
<accession>A0A8J5G762</accession>